<dbReference type="HOGENOM" id="CLU_164808_0_0_11"/>
<feature type="compositionally biased region" description="Basic and acidic residues" evidence="1">
    <location>
        <begin position="1"/>
        <end position="13"/>
    </location>
</feature>
<dbReference type="KEGG" id="sbh:SBI_07313"/>
<dbReference type="EMBL" id="CP002047">
    <property type="protein sequence ID" value="ADI10433.1"/>
    <property type="molecule type" value="Genomic_DNA"/>
</dbReference>
<feature type="region of interest" description="Disordered" evidence="1">
    <location>
        <begin position="1"/>
        <end position="24"/>
    </location>
</feature>
<proteinExistence type="predicted"/>
<dbReference type="STRING" id="749414.SBI_07313"/>
<reference evidence="2 3" key="1">
    <citation type="journal article" date="2010" name="J. Bacteriol.">
        <title>Genome sequence of the milbemycin-producing bacterium Streptomyces bingchenggensis.</title>
        <authorList>
            <person name="Wang X.J."/>
            <person name="Yan Y.J."/>
            <person name="Zhang B."/>
            <person name="An J."/>
            <person name="Wang J.J."/>
            <person name="Tian J."/>
            <person name="Jiang L."/>
            <person name="Chen Y.H."/>
            <person name="Huang S.X."/>
            <person name="Yin M."/>
            <person name="Zhang J."/>
            <person name="Gao A.L."/>
            <person name="Liu C.X."/>
            <person name="Zhu Z.X."/>
            <person name="Xiang W.S."/>
        </authorList>
    </citation>
    <scope>NUCLEOTIDE SEQUENCE [LARGE SCALE GENOMIC DNA]</scope>
    <source>
        <strain evidence="2 3">BCW-1</strain>
    </source>
</reference>
<name>D7C779_STRBB</name>
<keyword evidence="3" id="KW-1185">Reference proteome</keyword>
<evidence type="ECO:0000313" key="3">
    <source>
        <dbReference type="Proteomes" id="UP000000377"/>
    </source>
</evidence>
<organism evidence="2 3">
    <name type="scientific">Streptomyces bingchenggensis (strain BCW-1)</name>
    <dbReference type="NCBI Taxonomy" id="749414"/>
    <lineage>
        <taxon>Bacteria</taxon>
        <taxon>Bacillati</taxon>
        <taxon>Actinomycetota</taxon>
        <taxon>Actinomycetes</taxon>
        <taxon>Kitasatosporales</taxon>
        <taxon>Streptomycetaceae</taxon>
        <taxon>Streptomyces</taxon>
    </lineage>
</organism>
<evidence type="ECO:0000256" key="1">
    <source>
        <dbReference type="SAM" id="MobiDB-lite"/>
    </source>
</evidence>
<accession>D7C779</accession>
<dbReference type="AlphaFoldDB" id="D7C779"/>
<gene>
    <name evidence="2" type="ordered locus">SBI_07313</name>
</gene>
<dbReference type="Proteomes" id="UP000000377">
    <property type="component" value="Chromosome"/>
</dbReference>
<evidence type="ECO:0000313" key="2">
    <source>
        <dbReference type="EMBL" id="ADI10433.1"/>
    </source>
</evidence>
<protein>
    <submittedName>
        <fullName evidence="2">Uncharacterized protein</fullName>
    </submittedName>
</protein>
<sequence>MSVPDAKDPRDGRTSGGVATNPMEVDDVSKHIRTILEWLLQLLLPAPGRHRAADAATFAAPRAVVPGPALTRVSAAGCSADPPTLRLPRIPVGERFPIAWDTDPVGLYVLRYEQQRALGAMR</sequence>